<dbReference type="PROSITE" id="PS51898">
    <property type="entry name" value="TYR_RECOMBINASE"/>
    <property type="match status" value="1"/>
</dbReference>
<dbReference type="InterPro" id="IPR011010">
    <property type="entry name" value="DNA_brk_join_enz"/>
</dbReference>
<dbReference type="GO" id="GO:0015074">
    <property type="term" value="P:DNA integration"/>
    <property type="evidence" value="ECO:0007669"/>
    <property type="project" value="InterPro"/>
</dbReference>
<keyword evidence="2" id="KW-0233">DNA recombination</keyword>
<dbReference type="InterPro" id="IPR013762">
    <property type="entry name" value="Integrase-like_cat_sf"/>
</dbReference>
<dbReference type="GO" id="GO:0006310">
    <property type="term" value="P:DNA recombination"/>
    <property type="evidence" value="ECO:0007669"/>
    <property type="project" value="UniProtKB-KW"/>
</dbReference>
<gene>
    <name evidence="6" type="ORF">DPX16_15151</name>
</gene>
<feature type="region of interest" description="Disordered" evidence="3">
    <location>
        <begin position="867"/>
        <end position="941"/>
    </location>
</feature>
<sequence length="1382" mass="149667">MSLASLRSRAAFFRSDTDRALLSPSSREPARKRQRGRPVQRPELSELTSAQCPRASPSPSREQSPVLFSRPEQRPSADASDLVSFGGSDDELLDDSVSLAASEPEHWVGESDDPAPLPLLEPIDHSAGMDAELFRVLSKAVEELDLEWAPLEEPTRSRLDEWFLPGRRQAPRQRSAPFFPEVHEELAKSWRAPYSARLHTSHRSALTSVDGSEEKGYEHLPPLDEAVAAHLCPPAAVGWKTKRSLPSKPCRTTSALAGRAYASAGQAASALHSMAIFQVFQAKLLRSMDESDVEESAFRDLRSATDLALRATKAATQAIGRSMASLVVLERHLWLNLTEIKDQDKTAFFDAPVSPSGLFGPAVEGFTERFTAAQKSSQAMRHFLPKRSSSASAPSRPRPAPAQQTKPAPSASQAAPPKEHAPPPFTRAAIRCHSTPCYPGRGLAGHPWSIKLDSENHKSRLLAPVCQKAPALRRGYTNYGTTGRRTRPPDRSFNSSEERGYRNSSPFAERVGLLQPLLLGSKERRRSQTHSGPQASESFPHEAKIQSADAEADPRTNMSRGLVLLAGSERRLLSHPDSPPAQTILEIRLRGCGLPVYGPTLRVVSGSSHFHEVHERGTLPSETDGYTRSELPRRLAHPRQLAGRAGAPQIHNPQPLAVSGSQGQFRQELTASHSTYLVPGCSSRLSPYEGSSLVRARSDHPAARGFYQKQSLPPSEAFPEVVRTDGFRLPCAAARPASYAASSVLAKIPGPSLRLAARPPASQGQSGLRSSPEALDEPLLVQSWSTPAGDITKNGALDRCVQPGLGRSVRGQPGLRLVESRGKPSAYQLPRNAGGNSSPTCLSGAFDGPSCPSPIGQHVSGFVHQSPRRSFVQPPMRSGETPAGMGFPTGPVTQSDPHTRKEQPGSRYAVPEQPPLRRVDAPPPDGSDHLGVLREGGGRPLRLPRQLSLPNLFFKEGRCVGPPLAQHPSLCFSPYCPDPSGYQACQGRRTQGSVSGPALEVPNLDLGAIQAFHESPLADSPETGPPLSGERNNLAPTAGAVGSTPVVPRWEQSDLPRNVLDTISQARAPSTRRLYAQKWAVFVSWCSTCNIDPEKCDVSAILSFLQERLDAGRAPSTLKVYVAAIAAFHAPIAGQSVGRNSLVTRFLRGTRRLHPPRTPTVPSWDLSLVLRALKSPPFEPLRLADLRPLTLKTALLLALASIKRVGDLQALSVSPACLEFGPSDSRVVLKPRMGYVPKVLSTPFRSQVISLSALPPVPGEQEQESLCPVRALRIYIERSRLFRQSDQLFVCFGGRTKGSSVSKQRLSRWIVDAIALCYSSEGTPCPIGVRAHSTRGMASSWAWSSGVSIKDICEAAGWSSPSTFARFYQLDVPTLQARVLSA</sequence>
<dbReference type="Gene3D" id="1.10.443.10">
    <property type="entry name" value="Intergrase catalytic core"/>
    <property type="match status" value="1"/>
</dbReference>
<feature type="region of interest" description="Disordered" evidence="3">
    <location>
        <begin position="523"/>
        <end position="556"/>
    </location>
</feature>
<accession>A0A3N0YVU7</accession>
<evidence type="ECO:0000256" key="3">
    <source>
        <dbReference type="SAM" id="MobiDB-lite"/>
    </source>
</evidence>
<dbReference type="InterPro" id="IPR044068">
    <property type="entry name" value="CB"/>
</dbReference>
<protein>
    <submittedName>
        <fullName evidence="6">Uncharacterized protein</fullName>
    </submittedName>
</protein>
<feature type="region of interest" description="Disordered" evidence="3">
    <location>
        <begin position="17"/>
        <end position="87"/>
    </location>
</feature>
<feature type="compositionally biased region" description="Low complexity" evidence="3">
    <location>
        <begin position="387"/>
        <end position="416"/>
    </location>
</feature>
<evidence type="ECO:0000313" key="6">
    <source>
        <dbReference type="EMBL" id="ROL50110.1"/>
    </source>
</evidence>
<dbReference type="Gene3D" id="1.10.287.3160">
    <property type="match status" value="1"/>
</dbReference>
<proteinExistence type="predicted"/>
<dbReference type="OrthoDB" id="8988423at2759"/>
<dbReference type="PANTHER" id="PTHR33066">
    <property type="entry name" value="INTEGRASE_SAM-LIKE_N DOMAIN-CONTAINING PROTEIN"/>
    <property type="match status" value="1"/>
</dbReference>
<feature type="region of interest" description="Disordered" evidence="3">
    <location>
        <begin position="377"/>
        <end position="425"/>
    </location>
</feature>
<dbReference type="Gene3D" id="1.10.150.130">
    <property type="match status" value="1"/>
</dbReference>
<dbReference type="SUPFAM" id="SSF47823">
    <property type="entry name" value="lambda integrase-like, N-terminal domain"/>
    <property type="match status" value="1"/>
</dbReference>
<dbReference type="SUPFAM" id="SSF56349">
    <property type="entry name" value="DNA breaking-rejoining enzymes"/>
    <property type="match status" value="1"/>
</dbReference>
<name>A0A3N0YVU7_ANAGA</name>
<evidence type="ECO:0000313" key="7">
    <source>
        <dbReference type="Proteomes" id="UP000281406"/>
    </source>
</evidence>
<evidence type="ECO:0000259" key="5">
    <source>
        <dbReference type="PROSITE" id="PS51900"/>
    </source>
</evidence>
<comment type="caution">
    <text evidence="6">The sequence shown here is derived from an EMBL/GenBank/DDBJ whole genome shotgun (WGS) entry which is preliminary data.</text>
</comment>
<evidence type="ECO:0000256" key="1">
    <source>
        <dbReference type="ARBA" id="ARBA00023125"/>
    </source>
</evidence>
<dbReference type="EMBL" id="RJVU01022182">
    <property type="protein sequence ID" value="ROL50110.1"/>
    <property type="molecule type" value="Genomic_DNA"/>
</dbReference>
<feature type="compositionally biased region" description="Polar residues" evidence="3">
    <location>
        <begin position="46"/>
        <end position="63"/>
    </location>
</feature>
<feature type="compositionally biased region" description="Basic and acidic residues" evidence="3">
    <location>
        <begin position="915"/>
        <end position="932"/>
    </location>
</feature>
<dbReference type="GO" id="GO:0003677">
    <property type="term" value="F:DNA binding"/>
    <property type="evidence" value="ECO:0007669"/>
    <property type="project" value="UniProtKB-KW"/>
</dbReference>
<dbReference type="InterPro" id="IPR010998">
    <property type="entry name" value="Integrase_recombinase_N"/>
</dbReference>
<dbReference type="PROSITE" id="PS51900">
    <property type="entry name" value="CB"/>
    <property type="match status" value="1"/>
</dbReference>
<evidence type="ECO:0000256" key="2">
    <source>
        <dbReference type="ARBA" id="ARBA00023172"/>
    </source>
</evidence>
<feature type="region of interest" description="Disordered" evidence="3">
    <location>
        <begin position="1016"/>
        <end position="1045"/>
    </location>
</feature>
<dbReference type="InterPro" id="IPR002104">
    <property type="entry name" value="Integrase_catalytic"/>
</dbReference>
<reference evidence="6 7" key="1">
    <citation type="submission" date="2018-10" db="EMBL/GenBank/DDBJ databases">
        <title>Genome assembly for a Yunnan-Guizhou Plateau 3E fish, Anabarilius grahami (Regan), and its evolutionary and genetic applications.</title>
        <authorList>
            <person name="Jiang W."/>
        </authorList>
    </citation>
    <scope>NUCLEOTIDE SEQUENCE [LARGE SCALE GENOMIC DNA]</scope>
    <source>
        <strain evidence="6">AG-KIZ</strain>
        <tissue evidence="6">Muscle</tissue>
    </source>
</reference>
<evidence type="ECO:0000259" key="4">
    <source>
        <dbReference type="PROSITE" id="PS51898"/>
    </source>
</evidence>
<organism evidence="6 7">
    <name type="scientific">Anabarilius grahami</name>
    <name type="common">Kanglang fish</name>
    <name type="synonym">Barilius grahami</name>
    <dbReference type="NCBI Taxonomy" id="495550"/>
    <lineage>
        <taxon>Eukaryota</taxon>
        <taxon>Metazoa</taxon>
        <taxon>Chordata</taxon>
        <taxon>Craniata</taxon>
        <taxon>Vertebrata</taxon>
        <taxon>Euteleostomi</taxon>
        <taxon>Actinopterygii</taxon>
        <taxon>Neopterygii</taxon>
        <taxon>Teleostei</taxon>
        <taxon>Ostariophysi</taxon>
        <taxon>Cypriniformes</taxon>
        <taxon>Xenocyprididae</taxon>
        <taxon>Xenocypridinae</taxon>
        <taxon>Xenocypridinae incertae sedis</taxon>
        <taxon>Anabarilius</taxon>
    </lineage>
</organism>
<keyword evidence="1" id="KW-0238">DNA-binding</keyword>
<feature type="region of interest" description="Disordered" evidence="3">
    <location>
        <begin position="475"/>
        <end position="506"/>
    </location>
</feature>
<feature type="domain" description="Core-binding (CB)" evidence="5">
    <location>
        <begin position="1050"/>
        <end position="1133"/>
    </location>
</feature>
<dbReference type="PANTHER" id="PTHR33066:SF2">
    <property type="entry name" value="FILAGGRIN-2-LIKE"/>
    <property type="match status" value="1"/>
</dbReference>
<feature type="domain" description="Tyr recombinase" evidence="4">
    <location>
        <begin position="1154"/>
        <end position="1381"/>
    </location>
</feature>
<dbReference type="Proteomes" id="UP000281406">
    <property type="component" value="Unassembled WGS sequence"/>
</dbReference>
<keyword evidence="7" id="KW-1185">Reference proteome</keyword>